<evidence type="ECO:0000256" key="3">
    <source>
        <dbReference type="ARBA" id="ARBA00022512"/>
    </source>
</evidence>
<protein>
    <submittedName>
        <fullName evidence="9">Uncharacterized protein</fullName>
    </submittedName>
</protein>
<keyword evidence="7" id="KW-0961">Cell wall biogenesis/degradation</keyword>
<evidence type="ECO:0000256" key="8">
    <source>
        <dbReference type="RuleBase" id="RU361169"/>
    </source>
</evidence>
<evidence type="ECO:0000313" key="10">
    <source>
        <dbReference type="Proteomes" id="UP000006729"/>
    </source>
</evidence>
<dbReference type="InterPro" id="IPR000743">
    <property type="entry name" value="Glyco_hydro_28"/>
</dbReference>
<organism evidence="9 10">
    <name type="scientific">Populus trichocarpa</name>
    <name type="common">Western balsam poplar</name>
    <name type="synonym">Populus balsamifera subsp. trichocarpa</name>
    <dbReference type="NCBI Taxonomy" id="3694"/>
    <lineage>
        <taxon>Eukaryota</taxon>
        <taxon>Viridiplantae</taxon>
        <taxon>Streptophyta</taxon>
        <taxon>Embryophyta</taxon>
        <taxon>Tracheophyta</taxon>
        <taxon>Spermatophyta</taxon>
        <taxon>Magnoliopsida</taxon>
        <taxon>eudicotyledons</taxon>
        <taxon>Gunneridae</taxon>
        <taxon>Pentapetalae</taxon>
        <taxon>rosids</taxon>
        <taxon>fabids</taxon>
        <taxon>Malpighiales</taxon>
        <taxon>Salicaceae</taxon>
        <taxon>Saliceae</taxon>
        <taxon>Populus</taxon>
    </lineage>
</organism>
<name>A0A2K1YCG3_POPTR</name>
<keyword evidence="4" id="KW-0964">Secreted</keyword>
<evidence type="ECO:0000256" key="6">
    <source>
        <dbReference type="ARBA" id="ARBA00023295"/>
    </source>
</evidence>
<proteinExistence type="inferred from homology"/>
<dbReference type="GO" id="GO:0005975">
    <property type="term" value="P:carbohydrate metabolic process"/>
    <property type="evidence" value="ECO:0007669"/>
    <property type="project" value="InterPro"/>
</dbReference>
<evidence type="ECO:0000313" key="9">
    <source>
        <dbReference type="EMBL" id="PNT10713.1"/>
    </source>
</evidence>
<evidence type="ECO:0000256" key="7">
    <source>
        <dbReference type="ARBA" id="ARBA00023316"/>
    </source>
</evidence>
<dbReference type="EMBL" id="CM009301">
    <property type="protein sequence ID" value="PNT10713.1"/>
    <property type="molecule type" value="Genomic_DNA"/>
</dbReference>
<dbReference type="GO" id="GO:0004650">
    <property type="term" value="F:polygalacturonase activity"/>
    <property type="evidence" value="ECO:0007669"/>
    <property type="project" value="InterPro"/>
</dbReference>
<dbReference type="Proteomes" id="UP000006729">
    <property type="component" value="Chromosome 12"/>
</dbReference>
<dbReference type="AlphaFoldDB" id="A0A2K1YCG3"/>
<dbReference type="GO" id="GO:0071555">
    <property type="term" value="P:cell wall organization"/>
    <property type="evidence" value="ECO:0007669"/>
    <property type="project" value="UniProtKB-KW"/>
</dbReference>
<dbReference type="Gene3D" id="2.160.20.10">
    <property type="entry name" value="Single-stranded right-handed beta-helix, Pectin lyase-like"/>
    <property type="match status" value="1"/>
</dbReference>
<evidence type="ECO:0000256" key="5">
    <source>
        <dbReference type="ARBA" id="ARBA00022801"/>
    </source>
</evidence>
<evidence type="ECO:0000256" key="2">
    <source>
        <dbReference type="ARBA" id="ARBA00008834"/>
    </source>
</evidence>
<accession>A0A2K1YCG3</accession>
<keyword evidence="3" id="KW-0134">Cell wall</keyword>
<comment type="similarity">
    <text evidence="2 8">Belongs to the glycosyl hydrolase 28 family.</text>
</comment>
<sequence>MWSTMVLMEMAKSMIHRYMSASFFKAFQKAWADFCQASEAMPTLEIEGTIGAPNSFDSWDGDGDYEKWIGFTDSVGLIVDGGGRFDGRGEACWKACNALHFNKCNGLRLSNWHHVSSHKELINGFSTCINVTGVKWGPGHGTSIGSLGKDGAYETVEEVSSKSNTCLLQ</sequence>
<dbReference type="PANTHER" id="PTHR31375">
    <property type="match status" value="1"/>
</dbReference>
<evidence type="ECO:0000256" key="4">
    <source>
        <dbReference type="ARBA" id="ARBA00022525"/>
    </source>
</evidence>
<dbReference type="InterPro" id="IPR011050">
    <property type="entry name" value="Pectin_lyase_fold/virulence"/>
</dbReference>
<dbReference type="InParanoid" id="A0A2K1YCG3"/>
<keyword evidence="5 8" id="KW-0378">Hydrolase</keyword>
<gene>
    <name evidence="9" type="ORF">POPTR_012G119400</name>
</gene>
<keyword evidence="10" id="KW-1185">Reference proteome</keyword>
<dbReference type="SUPFAM" id="SSF51126">
    <property type="entry name" value="Pectin lyase-like"/>
    <property type="match status" value="1"/>
</dbReference>
<dbReference type="STRING" id="3694.A0A2K1YCG3"/>
<dbReference type="InterPro" id="IPR012334">
    <property type="entry name" value="Pectin_lyas_fold"/>
</dbReference>
<keyword evidence="6 8" id="KW-0326">Glycosidase</keyword>
<dbReference type="Pfam" id="PF00295">
    <property type="entry name" value="Glyco_hydro_28"/>
    <property type="match status" value="1"/>
</dbReference>
<reference evidence="9 10" key="1">
    <citation type="journal article" date="2006" name="Science">
        <title>The genome of black cottonwood, Populus trichocarpa (Torr. &amp; Gray).</title>
        <authorList>
            <person name="Tuskan G.A."/>
            <person name="Difazio S."/>
            <person name="Jansson S."/>
            <person name="Bohlmann J."/>
            <person name="Grigoriev I."/>
            <person name="Hellsten U."/>
            <person name="Putnam N."/>
            <person name="Ralph S."/>
            <person name="Rombauts S."/>
            <person name="Salamov A."/>
            <person name="Schein J."/>
            <person name="Sterck L."/>
            <person name="Aerts A."/>
            <person name="Bhalerao R.R."/>
            <person name="Bhalerao R.P."/>
            <person name="Blaudez D."/>
            <person name="Boerjan W."/>
            <person name="Brun A."/>
            <person name="Brunner A."/>
            <person name="Busov V."/>
            <person name="Campbell M."/>
            <person name="Carlson J."/>
            <person name="Chalot M."/>
            <person name="Chapman J."/>
            <person name="Chen G.L."/>
            <person name="Cooper D."/>
            <person name="Coutinho P.M."/>
            <person name="Couturier J."/>
            <person name="Covert S."/>
            <person name="Cronk Q."/>
            <person name="Cunningham R."/>
            <person name="Davis J."/>
            <person name="Degroeve S."/>
            <person name="Dejardin A."/>
            <person name="Depamphilis C."/>
            <person name="Detter J."/>
            <person name="Dirks B."/>
            <person name="Dubchak I."/>
            <person name="Duplessis S."/>
            <person name="Ehlting J."/>
            <person name="Ellis B."/>
            <person name="Gendler K."/>
            <person name="Goodstein D."/>
            <person name="Gribskov M."/>
            <person name="Grimwood J."/>
            <person name="Groover A."/>
            <person name="Gunter L."/>
            <person name="Hamberger B."/>
            <person name="Heinze B."/>
            <person name="Helariutta Y."/>
            <person name="Henrissat B."/>
            <person name="Holligan D."/>
            <person name="Holt R."/>
            <person name="Huang W."/>
            <person name="Islam-Faridi N."/>
            <person name="Jones S."/>
            <person name="Jones-Rhoades M."/>
            <person name="Jorgensen R."/>
            <person name="Joshi C."/>
            <person name="Kangasjarvi J."/>
            <person name="Karlsson J."/>
            <person name="Kelleher C."/>
            <person name="Kirkpatrick R."/>
            <person name="Kirst M."/>
            <person name="Kohler A."/>
            <person name="Kalluri U."/>
            <person name="Larimer F."/>
            <person name="Leebens-Mack J."/>
            <person name="Leple J.C."/>
            <person name="Locascio P."/>
            <person name="Lou Y."/>
            <person name="Lucas S."/>
            <person name="Martin F."/>
            <person name="Montanini B."/>
            <person name="Napoli C."/>
            <person name="Nelson D.R."/>
            <person name="Nelson C."/>
            <person name="Nieminen K."/>
            <person name="Nilsson O."/>
            <person name="Pereda V."/>
            <person name="Peter G."/>
            <person name="Philippe R."/>
            <person name="Pilate G."/>
            <person name="Poliakov A."/>
            <person name="Razumovskaya J."/>
            <person name="Richardson P."/>
            <person name="Rinaldi C."/>
            <person name="Ritland K."/>
            <person name="Rouze P."/>
            <person name="Ryaboy D."/>
            <person name="Schmutz J."/>
            <person name="Schrader J."/>
            <person name="Segerman B."/>
            <person name="Shin H."/>
            <person name="Siddiqui A."/>
            <person name="Sterky F."/>
            <person name="Terry A."/>
            <person name="Tsai C.J."/>
            <person name="Uberbacher E."/>
            <person name="Unneberg P."/>
            <person name="Vahala J."/>
            <person name="Wall K."/>
            <person name="Wessler S."/>
            <person name="Yang G."/>
            <person name="Yin T."/>
            <person name="Douglas C."/>
            <person name="Marra M."/>
            <person name="Sandberg G."/>
            <person name="Van de Peer Y."/>
            <person name="Rokhsar D."/>
        </authorList>
    </citation>
    <scope>NUCLEOTIDE SEQUENCE [LARGE SCALE GENOMIC DNA]</scope>
    <source>
        <strain evidence="10">cv. Nisqually</strain>
    </source>
</reference>
<evidence type="ECO:0000256" key="1">
    <source>
        <dbReference type="ARBA" id="ARBA00004191"/>
    </source>
</evidence>
<comment type="subcellular location">
    <subcellularLocation>
        <location evidence="1">Secreted</location>
        <location evidence="1">Cell wall</location>
    </subcellularLocation>
</comment>